<reference evidence="3" key="1">
    <citation type="submission" date="2023-07" db="EMBL/GenBank/DDBJ databases">
        <title>A draft genome of Kazachstania heterogenica Y-27499.</title>
        <authorList>
            <person name="Donic C."/>
            <person name="Kralova J.S."/>
            <person name="Fidel L."/>
            <person name="Ben-Dor S."/>
            <person name="Jung S."/>
        </authorList>
    </citation>
    <scope>NUCLEOTIDE SEQUENCE [LARGE SCALE GENOMIC DNA]</scope>
    <source>
        <strain evidence="3">Y27499</strain>
    </source>
</reference>
<protein>
    <submittedName>
        <fullName evidence="2">Uncharacterized protein</fullName>
    </submittedName>
</protein>
<gene>
    <name evidence="2" type="ORF">RI543_002317</name>
</gene>
<keyword evidence="3" id="KW-1185">Reference proteome</keyword>
<evidence type="ECO:0000256" key="1">
    <source>
        <dbReference type="SAM" id="MobiDB-lite"/>
    </source>
</evidence>
<feature type="compositionally biased region" description="Basic residues" evidence="1">
    <location>
        <begin position="162"/>
        <end position="181"/>
    </location>
</feature>
<dbReference type="EMBL" id="JAWIZZ010000043">
    <property type="protein sequence ID" value="KAK5780278.1"/>
    <property type="molecule type" value="Genomic_DNA"/>
</dbReference>
<accession>A0AAN7WHF1</accession>
<feature type="region of interest" description="Disordered" evidence="1">
    <location>
        <begin position="160"/>
        <end position="226"/>
    </location>
</feature>
<dbReference type="AlphaFoldDB" id="A0AAN7WHF1"/>
<dbReference type="InterPro" id="IPR018555">
    <property type="entry name" value="C630.06c-like"/>
</dbReference>
<evidence type="ECO:0000313" key="2">
    <source>
        <dbReference type="EMBL" id="KAK5780278.1"/>
    </source>
</evidence>
<organism evidence="2 3">
    <name type="scientific">Arxiozyma heterogenica</name>
    <dbReference type="NCBI Taxonomy" id="278026"/>
    <lineage>
        <taxon>Eukaryota</taxon>
        <taxon>Fungi</taxon>
        <taxon>Dikarya</taxon>
        <taxon>Ascomycota</taxon>
        <taxon>Saccharomycotina</taxon>
        <taxon>Saccharomycetes</taxon>
        <taxon>Saccharomycetales</taxon>
        <taxon>Saccharomycetaceae</taxon>
        <taxon>Arxiozyma</taxon>
    </lineage>
</organism>
<name>A0AAN7WHF1_9SACH</name>
<feature type="compositionally biased region" description="Basic residues" evidence="1">
    <location>
        <begin position="194"/>
        <end position="211"/>
    </location>
</feature>
<evidence type="ECO:0000313" key="3">
    <source>
        <dbReference type="Proteomes" id="UP001306508"/>
    </source>
</evidence>
<dbReference type="Proteomes" id="UP001306508">
    <property type="component" value="Unassembled WGS sequence"/>
</dbReference>
<sequence length="226" mass="26786">MEQRVISRSELYNKEDNKLETNDNIIDFPHEELEIVDVVTNEEKNDIEDPHKEDFEFFPLFADNGLTKVTIGINERVNDISKIEELEGKTRDIVEYAKQERNTEYYFSHYTNKEIKQFEEAAINAGTLQKYSYPRTLYGKRDRYVLDIKEHNSKIDTEQLRTKKLKRRRPSQRQRLARKLGKQHEQERLELKLSLKKRFRKRGGKKNRKPKLNPLANAGATTTVST</sequence>
<comment type="caution">
    <text evidence="2">The sequence shown here is derived from an EMBL/GenBank/DDBJ whole genome shotgun (WGS) entry which is preliminary data.</text>
</comment>
<dbReference type="Pfam" id="PF09428">
    <property type="entry name" value="DUF2011"/>
    <property type="match status" value="1"/>
</dbReference>
<feature type="compositionally biased region" description="Basic and acidic residues" evidence="1">
    <location>
        <begin position="182"/>
        <end position="193"/>
    </location>
</feature>
<proteinExistence type="predicted"/>